<evidence type="ECO:0000313" key="3">
    <source>
        <dbReference type="EMBL" id="KAF8787319.1"/>
    </source>
</evidence>
<protein>
    <submittedName>
        <fullName evidence="3">Polyhomeotic-like protein 2 like protein</fullName>
    </submittedName>
</protein>
<dbReference type="Gene3D" id="1.10.150.50">
    <property type="entry name" value="Transcription Factor, Ets-1"/>
    <property type="match status" value="1"/>
</dbReference>
<dbReference type="GO" id="GO:0003682">
    <property type="term" value="F:chromatin binding"/>
    <property type="evidence" value="ECO:0007669"/>
    <property type="project" value="TreeGrafter"/>
</dbReference>
<dbReference type="Pfam" id="PF00536">
    <property type="entry name" value="SAM_1"/>
    <property type="match status" value="1"/>
</dbReference>
<dbReference type="Proteomes" id="UP000807504">
    <property type="component" value="Unassembled WGS sequence"/>
</dbReference>
<feature type="region of interest" description="Disordered" evidence="1">
    <location>
        <begin position="83"/>
        <end position="116"/>
    </location>
</feature>
<dbReference type="GO" id="GO:0035102">
    <property type="term" value="C:PRC1 complex"/>
    <property type="evidence" value="ECO:0007669"/>
    <property type="project" value="TreeGrafter"/>
</dbReference>
<evidence type="ECO:0000313" key="4">
    <source>
        <dbReference type="Proteomes" id="UP000807504"/>
    </source>
</evidence>
<name>A0A8T0FD12_ARGBR</name>
<keyword evidence="4" id="KW-1185">Reference proteome</keyword>
<reference evidence="3" key="1">
    <citation type="journal article" date="2020" name="bioRxiv">
        <title>Chromosome-level reference genome of the European wasp spider Argiope bruennichi: a resource for studies on range expansion and evolutionary adaptation.</title>
        <authorList>
            <person name="Sheffer M.M."/>
            <person name="Hoppe A."/>
            <person name="Krehenwinkel H."/>
            <person name="Uhl G."/>
            <person name="Kuss A.W."/>
            <person name="Jensen L."/>
            <person name="Jensen C."/>
            <person name="Gillespie R.G."/>
            <person name="Hoff K.J."/>
            <person name="Prost S."/>
        </authorList>
    </citation>
    <scope>NUCLEOTIDE SEQUENCE</scope>
</reference>
<dbReference type="GO" id="GO:0042393">
    <property type="term" value="F:histone binding"/>
    <property type="evidence" value="ECO:0007669"/>
    <property type="project" value="TreeGrafter"/>
</dbReference>
<sequence>MEEDESNNEVGVETTSISLSEITVCYNTEDNSVPPLDGPYQCSKVEDELNNEVGMPKTDLSQKLPNEWTSLVGDENTKASIALETTSVPENETTGCRNTTEDNSVPPSDSPHQFPIKEHESNNEVRVTKTDFSQKLPSKWTVHEVFEFVQNFPECSEYADNFKSQEIDGQVLLLLNECHLRTNLCMKLGPALKLLSQIRRMEEKLQSQLPDTLIV</sequence>
<dbReference type="SUPFAM" id="SSF47769">
    <property type="entry name" value="SAM/Pointed domain"/>
    <property type="match status" value="1"/>
</dbReference>
<evidence type="ECO:0000256" key="1">
    <source>
        <dbReference type="SAM" id="MobiDB-lite"/>
    </source>
</evidence>
<feature type="domain" description="SAM" evidence="2">
    <location>
        <begin position="140"/>
        <end position="204"/>
    </location>
</feature>
<dbReference type="InterPro" id="IPR001660">
    <property type="entry name" value="SAM"/>
</dbReference>
<dbReference type="InterPro" id="IPR050548">
    <property type="entry name" value="PcG_chromatin_remod_factors"/>
</dbReference>
<accession>A0A8T0FD12</accession>
<dbReference type="SMART" id="SM00454">
    <property type="entry name" value="SAM"/>
    <property type="match status" value="1"/>
</dbReference>
<dbReference type="PANTHER" id="PTHR12247:SF138">
    <property type="entry name" value="POLYHOMEOTIC DISTAL, ISOFORM A-RELATED"/>
    <property type="match status" value="1"/>
</dbReference>
<proteinExistence type="predicted"/>
<gene>
    <name evidence="3" type="ORF">HNY73_008934</name>
</gene>
<dbReference type="EMBL" id="JABXBU010000015">
    <property type="protein sequence ID" value="KAF8787319.1"/>
    <property type="molecule type" value="Genomic_DNA"/>
</dbReference>
<dbReference type="GO" id="GO:0045892">
    <property type="term" value="P:negative regulation of DNA-templated transcription"/>
    <property type="evidence" value="ECO:0007669"/>
    <property type="project" value="TreeGrafter"/>
</dbReference>
<feature type="compositionally biased region" description="Polar residues" evidence="1">
    <location>
        <begin position="83"/>
        <end position="111"/>
    </location>
</feature>
<organism evidence="3 4">
    <name type="scientific">Argiope bruennichi</name>
    <name type="common">Wasp spider</name>
    <name type="synonym">Aranea bruennichi</name>
    <dbReference type="NCBI Taxonomy" id="94029"/>
    <lineage>
        <taxon>Eukaryota</taxon>
        <taxon>Metazoa</taxon>
        <taxon>Ecdysozoa</taxon>
        <taxon>Arthropoda</taxon>
        <taxon>Chelicerata</taxon>
        <taxon>Arachnida</taxon>
        <taxon>Araneae</taxon>
        <taxon>Araneomorphae</taxon>
        <taxon>Entelegynae</taxon>
        <taxon>Araneoidea</taxon>
        <taxon>Araneidae</taxon>
        <taxon>Argiope</taxon>
    </lineage>
</organism>
<comment type="caution">
    <text evidence="3">The sequence shown here is derived from an EMBL/GenBank/DDBJ whole genome shotgun (WGS) entry which is preliminary data.</text>
</comment>
<dbReference type="AlphaFoldDB" id="A0A8T0FD12"/>
<dbReference type="PANTHER" id="PTHR12247">
    <property type="entry name" value="POLYCOMB GROUP PROTEIN"/>
    <property type="match status" value="1"/>
</dbReference>
<dbReference type="PROSITE" id="PS50105">
    <property type="entry name" value="SAM_DOMAIN"/>
    <property type="match status" value="1"/>
</dbReference>
<reference evidence="3" key="2">
    <citation type="submission" date="2020-06" db="EMBL/GenBank/DDBJ databases">
        <authorList>
            <person name="Sheffer M."/>
        </authorList>
    </citation>
    <scope>NUCLEOTIDE SEQUENCE</scope>
</reference>
<dbReference type="InterPro" id="IPR013761">
    <property type="entry name" value="SAM/pointed_sf"/>
</dbReference>
<evidence type="ECO:0000259" key="2">
    <source>
        <dbReference type="PROSITE" id="PS50105"/>
    </source>
</evidence>